<protein>
    <submittedName>
        <fullName evidence="1">Uncharacterized protein</fullName>
    </submittedName>
</protein>
<sequence length="80" mass="9712">MKYLAPLFRQRLQLNPSFRPKEDNPPELNEFLTNVLDHRNEFSYIRDAAKRYQKMKKDTQDMYGLDLLNQPTNFRTVFLM</sequence>
<dbReference type="Proteomes" id="UP000292052">
    <property type="component" value="Unassembled WGS sequence"/>
</dbReference>
<evidence type="ECO:0000313" key="2">
    <source>
        <dbReference type="Proteomes" id="UP000292052"/>
    </source>
</evidence>
<reference evidence="1 2" key="1">
    <citation type="submission" date="2017-03" db="EMBL/GenBank/DDBJ databases">
        <title>Genome of the blue death feigning beetle - Asbolus verrucosus.</title>
        <authorList>
            <person name="Rider S.D."/>
        </authorList>
    </citation>
    <scope>NUCLEOTIDE SEQUENCE [LARGE SCALE GENOMIC DNA]</scope>
    <source>
        <strain evidence="1">Butters</strain>
        <tissue evidence="1">Head and leg muscle</tissue>
    </source>
</reference>
<comment type="caution">
    <text evidence="1">The sequence shown here is derived from an EMBL/GenBank/DDBJ whole genome shotgun (WGS) entry which is preliminary data.</text>
</comment>
<proteinExistence type="predicted"/>
<name>A0A482VIP5_ASBVE</name>
<organism evidence="1 2">
    <name type="scientific">Asbolus verrucosus</name>
    <name type="common">Desert ironclad beetle</name>
    <dbReference type="NCBI Taxonomy" id="1661398"/>
    <lineage>
        <taxon>Eukaryota</taxon>
        <taxon>Metazoa</taxon>
        <taxon>Ecdysozoa</taxon>
        <taxon>Arthropoda</taxon>
        <taxon>Hexapoda</taxon>
        <taxon>Insecta</taxon>
        <taxon>Pterygota</taxon>
        <taxon>Neoptera</taxon>
        <taxon>Endopterygota</taxon>
        <taxon>Coleoptera</taxon>
        <taxon>Polyphaga</taxon>
        <taxon>Cucujiformia</taxon>
        <taxon>Tenebrionidae</taxon>
        <taxon>Pimeliinae</taxon>
        <taxon>Asbolus</taxon>
    </lineage>
</organism>
<dbReference type="AlphaFoldDB" id="A0A482VIP5"/>
<accession>A0A482VIP5</accession>
<dbReference type="OrthoDB" id="6782634at2759"/>
<gene>
    <name evidence="1" type="ORF">BDFB_008353</name>
</gene>
<evidence type="ECO:0000313" key="1">
    <source>
        <dbReference type="EMBL" id="RZC32496.1"/>
    </source>
</evidence>
<keyword evidence="2" id="KW-1185">Reference proteome</keyword>
<dbReference type="EMBL" id="QDEB01096710">
    <property type="protein sequence ID" value="RZC32496.1"/>
    <property type="molecule type" value="Genomic_DNA"/>
</dbReference>